<dbReference type="OrthoDB" id="5678898at2"/>
<dbReference type="Proteomes" id="UP000018217">
    <property type="component" value="Unassembled WGS sequence"/>
</dbReference>
<reference evidence="2 3" key="1">
    <citation type="journal article" date="2013" name="Syst. Appl. Microbiol.">
        <title>Phylogenetic position and virulence apparatus of the pear flower necrosis pathogen Erwinia piriflorinigrans CFBP 5888T as assessed by comparative genomics.</title>
        <authorList>
            <person name="Smits T.H."/>
            <person name="Rezzonico F."/>
            <person name="Lopez M.M."/>
            <person name="Blom J."/>
            <person name="Goesmann A."/>
            <person name="Frey J.E."/>
            <person name="Duffy B."/>
        </authorList>
    </citation>
    <scope>NUCLEOTIDE SEQUENCE [LARGE SCALE GENOMIC DNA]</scope>
    <source>
        <strain evidence="3">CFBP5888</strain>
    </source>
</reference>
<keyword evidence="3" id="KW-1185">Reference proteome</keyword>
<evidence type="ECO:0000313" key="3">
    <source>
        <dbReference type="Proteomes" id="UP000018217"/>
    </source>
</evidence>
<evidence type="ECO:0000259" key="1">
    <source>
        <dbReference type="PROSITE" id="PS50943"/>
    </source>
</evidence>
<dbReference type="RefSeq" id="WP_023656770.1">
    <property type="nucleotide sequence ID" value="NZ_CAHS01000023.1"/>
</dbReference>
<dbReference type="Gene3D" id="1.10.260.40">
    <property type="entry name" value="lambda repressor-like DNA-binding domains"/>
    <property type="match status" value="1"/>
</dbReference>
<dbReference type="EMBL" id="CAHS01000023">
    <property type="protein sequence ID" value="CCG89042.1"/>
    <property type="molecule type" value="Genomic_DNA"/>
</dbReference>
<dbReference type="STRING" id="1161919.EPIR_3679"/>
<organism evidence="2 3">
    <name type="scientific">Erwinia piriflorinigrans CFBP 5888</name>
    <dbReference type="NCBI Taxonomy" id="1161919"/>
    <lineage>
        <taxon>Bacteria</taxon>
        <taxon>Pseudomonadati</taxon>
        <taxon>Pseudomonadota</taxon>
        <taxon>Gammaproteobacteria</taxon>
        <taxon>Enterobacterales</taxon>
        <taxon>Erwiniaceae</taxon>
        <taxon>Erwinia</taxon>
    </lineage>
</organism>
<name>V5ZD82_9GAMM</name>
<dbReference type="AlphaFoldDB" id="V5ZD82"/>
<feature type="domain" description="HTH cro/C1-type" evidence="1">
    <location>
        <begin position="70"/>
        <end position="121"/>
    </location>
</feature>
<comment type="caution">
    <text evidence="2">The sequence shown here is derived from an EMBL/GenBank/DDBJ whole genome shotgun (WGS) entry which is preliminary data.</text>
</comment>
<dbReference type="InterPro" id="IPR001387">
    <property type="entry name" value="Cro/C1-type_HTH"/>
</dbReference>
<proteinExistence type="predicted"/>
<dbReference type="SMART" id="SM00530">
    <property type="entry name" value="HTH_XRE"/>
    <property type="match status" value="1"/>
</dbReference>
<dbReference type="InterPro" id="IPR010982">
    <property type="entry name" value="Lambda_DNA-bd_dom_sf"/>
</dbReference>
<dbReference type="Pfam" id="PF01381">
    <property type="entry name" value="HTH_3"/>
    <property type="match status" value="1"/>
</dbReference>
<dbReference type="PROSITE" id="PS50943">
    <property type="entry name" value="HTH_CROC1"/>
    <property type="match status" value="1"/>
</dbReference>
<evidence type="ECO:0000313" key="2">
    <source>
        <dbReference type="EMBL" id="CCG89042.1"/>
    </source>
</evidence>
<accession>V5ZD82</accession>
<dbReference type="CDD" id="cd00093">
    <property type="entry name" value="HTH_XRE"/>
    <property type="match status" value="1"/>
</dbReference>
<gene>
    <name evidence="2" type="ORF">EPIR_3679</name>
</gene>
<protein>
    <recommendedName>
        <fullName evidence="1">HTH cro/C1-type domain-containing protein</fullName>
    </recommendedName>
</protein>
<sequence length="124" mass="13926">MGVIQYVYDDKGDCTAAIIPIELYKKMARGADLAVVYESIPYARSQSDDETIPHEVITLMVENDVSLQAAWRMHRGMSQQNVAEALGVKQSAISNMEKRLKPQAATRERLAELYHCRVGQLTLD</sequence>
<dbReference type="SUPFAM" id="SSF47413">
    <property type="entry name" value="lambda repressor-like DNA-binding domains"/>
    <property type="match status" value="1"/>
</dbReference>
<dbReference type="GO" id="GO:0003677">
    <property type="term" value="F:DNA binding"/>
    <property type="evidence" value="ECO:0007669"/>
    <property type="project" value="InterPro"/>
</dbReference>